<dbReference type="CDD" id="cd00397">
    <property type="entry name" value="DNA_BRE_C"/>
    <property type="match status" value="1"/>
</dbReference>
<organism evidence="8 9">
    <name type="scientific">Ralstonia pseudosolanacearum</name>
    <dbReference type="NCBI Taxonomy" id="1310165"/>
    <lineage>
        <taxon>Bacteria</taxon>
        <taxon>Pseudomonadati</taxon>
        <taxon>Pseudomonadota</taxon>
        <taxon>Betaproteobacteria</taxon>
        <taxon>Burkholderiales</taxon>
        <taxon>Burkholderiaceae</taxon>
        <taxon>Ralstonia</taxon>
        <taxon>Ralstonia solanacearum species complex</taxon>
    </lineage>
</organism>
<dbReference type="InterPro" id="IPR050090">
    <property type="entry name" value="Tyrosine_recombinase_XerCD"/>
</dbReference>
<comment type="caution">
    <text evidence="8">The sequence shown here is derived from an EMBL/GenBank/DDBJ whole genome shotgun (WGS) entry which is preliminary data.</text>
</comment>
<protein>
    <submittedName>
        <fullName evidence="8">Integrase</fullName>
    </submittedName>
</protein>
<evidence type="ECO:0000256" key="3">
    <source>
        <dbReference type="ARBA" id="ARBA00023125"/>
    </source>
</evidence>
<reference evidence="8 9" key="1">
    <citation type="submission" date="2018-10" db="EMBL/GenBank/DDBJ databases">
        <title>Draft Genome Sequence of Ralstonia pseudosolanacearum (R. solanacearum phylotype I) Strain Tg03 Isolated from Luffa cylindrica in China.</title>
        <authorList>
            <person name="Yuan G.-Q."/>
            <person name="Li Q.-Q."/>
            <person name="Zhang Y.-W."/>
        </authorList>
    </citation>
    <scope>NUCLEOTIDE SEQUENCE [LARGE SCALE GENOMIC DNA]</scope>
    <source>
        <strain evidence="8 9">Tg03</strain>
    </source>
</reference>
<dbReference type="InterPro" id="IPR022169">
    <property type="entry name" value="DUF3701"/>
</dbReference>
<evidence type="ECO:0000313" key="9">
    <source>
        <dbReference type="Proteomes" id="UP000271222"/>
    </source>
</evidence>
<dbReference type="PROSITE" id="PS51900">
    <property type="entry name" value="CB"/>
    <property type="match status" value="1"/>
</dbReference>
<dbReference type="Proteomes" id="UP000271222">
    <property type="component" value="Unassembled WGS sequence"/>
</dbReference>
<dbReference type="PANTHER" id="PTHR30349:SF41">
    <property type="entry name" value="INTEGRASE_RECOMBINASE PROTEIN MJ0367-RELATED"/>
    <property type="match status" value="1"/>
</dbReference>
<dbReference type="PANTHER" id="PTHR30349">
    <property type="entry name" value="PHAGE INTEGRASE-RELATED"/>
    <property type="match status" value="1"/>
</dbReference>
<dbReference type="InterPro" id="IPR011010">
    <property type="entry name" value="DNA_brk_join_enz"/>
</dbReference>
<proteinExistence type="inferred from homology"/>
<keyword evidence="3 5" id="KW-0238">DNA-binding</keyword>
<feature type="domain" description="Core-binding (CB)" evidence="7">
    <location>
        <begin position="226"/>
        <end position="330"/>
    </location>
</feature>
<evidence type="ECO:0000256" key="1">
    <source>
        <dbReference type="ARBA" id="ARBA00008857"/>
    </source>
</evidence>
<dbReference type="Pfam" id="PF00589">
    <property type="entry name" value="Phage_integrase"/>
    <property type="match status" value="1"/>
</dbReference>
<evidence type="ECO:0000259" key="6">
    <source>
        <dbReference type="PROSITE" id="PS51898"/>
    </source>
</evidence>
<keyword evidence="4" id="KW-0233">DNA recombination</keyword>
<dbReference type="InterPro" id="IPR013762">
    <property type="entry name" value="Integrase-like_cat_sf"/>
</dbReference>
<dbReference type="SUPFAM" id="SSF56349">
    <property type="entry name" value="DNA breaking-rejoining enzymes"/>
    <property type="match status" value="1"/>
</dbReference>
<dbReference type="Pfam" id="PF12482">
    <property type="entry name" value="DUF3701"/>
    <property type="match status" value="1"/>
</dbReference>
<dbReference type="GO" id="GO:0006310">
    <property type="term" value="P:DNA recombination"/>
    <property type="evidence" value="ECO:0007669"/>
    <property type="project" value="UniProtKB-KW"/>
</dbReference>
<evidence type="ECO:0000259" key="7">
    <source>
        <dbReference type="PROSITE" id="PS51900"/>
    </source>
</evidence>
<comment type="similarity">
    <text evidence="1">Belongs to the 'phage' integrase family.</text>
</comment>
<dbReference type="GO" id="GO:0003677">
    <property type="term" value="F:DNA binding"/>
    <property type="evidence" value="ECO:0007669"/>
    <property type="project" value="UniProtKB-UniRule"/>
</dbReference>
<dbReference type="InterPro" id="IPR044068">
    <property type="entry name" value="CB"/>
</dbReference>
<evidence type="ECO:0000313" key="8">
    <source>
        <dbReference type="EMBL" id="RNL99850.1"/>
    </source>
</evidence>
<sequence>MSPYAPVPYEPGSMQDALVAPTMPDAASLAAARAWYAGAASREAVARYCPDALGAGRSARGVLGKIRRSLAELARQRHREDLAALFLCDAAQRTRHAKSVARALETLRSLPIPEPQVSDAIDLWLPARAVTALRAHGIATLADLTVRIPRRRRWWTVVNGLGVRSARHIEAFFAAHPKLTERARALVLAPPPDWIVPWEQIRLSHEVDGTHGVFRAPREMCSLDSSNDYEAIGAWLALHESSETQRAYRKEAERLLLWSIVERGKALSSLTAEDATAYRAFLRRPTPHQRWVAPARPRTSPEWRPFTGGLSARSIAYALSVLSAMFRWLIQQRYVLANPFAGLKVRGGQRAAGLDASRAFSAGEWELTRAIGDGLEWSYGWTVPAAQRLRFLLDFGYATGLRAGELVGVTLGGIEIGPRGERWLHLVGKGAKPGKVALPPLARHALDQYLMQRGLPVTPTHWKPDTPLLANLERSEAITPPRLRNVLRRFFQLAADSIQADHPVLADKLRRATPHWMRHTHATHALAQGATLTTVRDNLRHASITTTSIYLHDDEQQRSRQLEQAFGRR</sequence>
<dbReference type="Gene3D" id="1.10.150.130">
    <property type="match status" value="1"/>
</dbReference>
<evidence type="ECO:0000256" key="5">
    <source>
        <dbReference type="PROSITE-ProRule" id="PRU01248"/>
    </source>
</evidence>
<evidence type="ECO:0000256" key="2">
    <source>
        <dbReference type="ARBA" id="ARBA00022908"/>
    </source>
</evidence>
<dbReference type="PROSITE" id="PS51898">
    <property type="entry name" value="TYR_RECOMBINASE"/>
    <property type="match status" value="1"/>
</dbReference>
<evidence type="ECO:0000256" key="4">
    <source>
        <dbReference type="ARBA" id="ARBA00023172"/>
    </source>
</evidence>
<dbReference type="InterPro" id="IPR010998">
    <property type="entry name" value="Integrase_recombinase_N"/>
</dbReference>
<gene>
    <name evidence="8" type="ORF">EGA29_25505</name>
</gene>
<dbReference type="Gene3D" id="1.10.443.10">
    <property type="entry name" value="Intergrase catalytic core"/>
    <property type="match status" value="1"/>
</dbReference>
<dbReference type="EMBL" id="RJTL01000081">
    <property type="protein sequence ID" value="RNL99850.1"/>
    <property type="molecule type" value="Genomic_DNA"/>
</dbReference>
<keyword evidence="2" id="KW-0229">DNA integration</keyword>
<dbReference type="AlphaFoldDB" id="A0A454TIJ3"/>
<dbReference type="InterPro" id="IPR002104">
    <property type="entry name" value="Integrase_catalytic"/>
</dbReference>
<dbReference type="GO" id="GO:0015074">
    <property type="term" value="P:DNA integration"/>
    <property type="evidence" value="ECO:0007669"/>
    <property type="project" value="UniProtKB-KW"/>
</dbReference>
<accession>A0A454TIJ3</accession>
<feature type="domain" description="Tyr recombinase" evidence="6">
    <location>
        <begin position="355"/>
        <end position="563"/>
    </location>
</feature>
<dbReference type="OrthoDB" id="8610787at2"/>
<name>A0A454TIJ3_9RALS</name>